<dbReference type="AlphaFoldDB" id="A0A1Y6LRX2"/>
<feature type="region of interest" description="Disordered" evidence="1">
    <location>
        <begin position="63"/>
        <end position="101"/>
    </location>
</feature>
<evidence type="ECO:0000313" key="3">
    <source>
        <dbReference type="Proteomes" id="UP000215453"/>
    </source>
</evidence>
<gene>
    <name evidence="2" type="ORF">ZT1A5_G6853</name>
</gene>
<reference evidence="2 3" key="1">
    <citation type="submission" date="2016-10" db="EMBL/GenBank/DDBJ databases">
        <authorList>
            <person name="Varghese N."/>
        </authorList>
    </citation>
    <scope>NUCLEOTIDE SEQUENCE [LARGE SCALE GENOMIC DNA]</scope>
</reference>
<protein>
    <submittedName>
        <fullName evidence="2">Uncharacterized protein</fullName>
    </submittedName>
</protein>
<sequence>MAVHPCSPNSVNALPSFRECIGLAANWQWRWQGKKTTLKTTCDDNSCAVSELGNKGAMCSFNDDPSAAPINPLQQRHPDRNSNQSERQPSPAHAASPPRELLSSQRTPFLFKTITETSSQRQYQPSFRWRIPSNNPAARPFGHTIKMFWALASELTDGDGVPVYKESRRSRCEEADYHPSWIRGDEVPDLILRKPSLPSTQDVRVNGKEQQENLDKLLDIEGQCISQSDAPAGVKATAASILRL</sequence>
<organism evidence="2 3">
    <name type="scientific">Zymoseptoria tritici ST99CH_1A5</name>
    <dbReference type="NCBI Taxonomy" id="1276529"/>
    <lineage>
        <taxon>Eukaryota</taxon>
        <taxon>Fungi</taxon>
        <taxon>Dikarya</taxon>
        <taxon>Ascomycota</taxon>
        <taxon>Pezizomycotina</taxon>
        <taxon>Dothideomycetes</taxon>
        <taxon>Dothideomycetidae</taxon>
        <taxon>Mycosphaerellales</taxon>
        <taxon>Mycosphaerellaceae</taxon>
        <taxon>Zymoseptoria</taxon>
    </lineage>
</organism>
<dbReference type="Proteomes" id="UP000215453">
    <property type="component" value="Chromosome 6"/>
</dbReference>
<accession>A0A1Y6LRX2</accession>
<dbReference type="EMBL" id="LT882681">
    <property type="protein sequence ID" value="SMY25411.1"/>
    <property type="molecule type" value="Genomic_DNA"/>
</dbReference>
<evidence type="ECO:0000313" key="2">
    <source>
        <dbReference type="EMBL" id="SMY25411.1"/>
    </source>
</evidence>
<proteinExistence type="predicted"/>
<evidence type="ECO:0000256" key="1">
    <source>
        <dbReference type="SAM" id="MobiDB-lite"/>
    </source>
</evidence>
<name>A0A1Y6LRX2_ZYMTR</name>